<feature type="non-terminal residue" evidence="1">
    <location>
        <position position="423"/>
    </location>
</feature>
<sequence length="423" mass="42531">FTVTPNPGYNIDPTVGGTCPAGSWAGSVYTTGAITGDCSVVFSSLQMPTVTPSGDANLTINPNTPQTINYGATQQFTVTPDPGYTVNPTVGGTCPAGSWAGAVYTTGAVTSDCSVTFSSLEPVVTPSGDANLTINPNTPQSVTPGATQQFTVTPNPGYNVNPTVGGTCPAGSWAGSVYTTGAITGDCTVVFSSLQMPTVTPSGDANLTINPNTPQTINYGATQQFTVTPNPGYNVDPTVGGTCPAGSWAGSVYTTGAITSDCSVTFSSLQMPTVTPSGDANLTINPNTPQTINYGATQQFTVTPDPGYTVNPTVGGTCPAGSWAGAVYTTGAVTSDCSVTFSSVEPVVTPSGDANLTINPNTPQSVTPGATQQFTVTPNPGYNVNPTVGGTCPAGSWAGSVYTTGAITGDCTVVFSSLQMPTV</sequence>
<feature type="non-terminal residue" evidence="1">
    <location>
        <position position="1"/>
    </location>
</feature>
<organism evidence="1 2">
    <name type="scientific">Legionella dresdenensis</name>
    <dbReference type="NCBI Taxonomy" id="450200"/>
    <lineage>
        <taxon>Bacteria</taxon>
        <taxon>Pseudomonadati</taxon>
        <taxon>Pseudomonadota</taxon>
        <taxon>Gammaproteobacteria</taxon>
        <taxon>Legionellales</taxon>
        <taxon>Legionellaceae</taxon>
        <taxon>Legionella</taxon>
    </lineage>
</organism>
<name>A0ABV8CF50_9GAMM</name>
<comment type="caution">
    <text evidence="1">The sequence shown here is derived from an EMBL/GenBank/DDBJ whole genome shotgun (WGS) entry which is preliminary data.</text>
</comment>
<reference evidence="2" key="1">
    <citation type="journal article" date="2019" name="Int. J. Syst. Evol. Microbiol.">
        <title>The Global Catalogue of Microorganisms (GCM) 10K type strain sequencing project: providing services to taxonomists for standard genome sequencing and annotation.</title>
        <authorList>
            <consortium name="The Broad Institute Genomics Platform"/>
            <consortium name="The Broad Institute Genome Sequencing Center for Infectious Disease"/>
            <person name="Wu L."/>
            <person name="Ma J."/>
        </authorList>
    </citation>
    <scope>NUCLEOTIDE SEQUENCE [LARGE SCALE GENOMIC DNA]</scope>
    <source>
        <strain evidence="2">CCUG 59858</strain>
    </source>
</reference>
<gene>
    <name evidence="1" type="ORF">ACFORL_05765</name>
</gene>
<accession>A0ABV8CF50</accession>
<protein>
    <recommendedName>
        <fullName evidence="3">Thaumatin domain-containing protein</fullName>
    </recommendedName>
</protein>
<proteinExistence type="predicted"/>
<evidence type="ECO:0008006" key="3">
    <source>
        <dbReference type="Google" id="ProtNLM"/>
    </source>
</evidence>
<evidence type="ECO:0000313" key="1">
    <source>
        <dbReference type="EMBL" id="MFC3908581.1"/>
    </source>
</evidence>
<dbReference type="Proteomes" id="UP001595758">
    <property type="component" value="Unassembled WGS sequence"/>
</dbReference>
<evidence type="ECO:0000313" key="2">
    <source>
        <dbReference type="Proteomes" id="UP001595758"/>
    </source>
</evidence>
<keyword evidence="2" id="KW-1185">Reference proteome</keyword>
<dbReference type="EMBL" id="JBHSAB010000008">
    <property type="protein sequence ID" value="MFC3908581.1"/>
    <property type="molecule type" value="Genomic_DNA"/>
</dbReference>